<reference evidence="2" key="1">
    <citation type="submission" date="2021-06" db="EMBL/GenBank/DDBJ databases">
        <authorList>
            <consortium name="DOE Joint Genome Institute"/>
            <person name="Mondo S.J."/>
            <person name="Amses K.R."/>
            <person name="Simmons D.R."/>
            <person name="Longcore J.E."/>
            <person name="Seto K."/>
            <person name="Alves G.H."/>
            <person name="Bonds A.E."/>
            <person name="Quandt C.A."/>
            <person name="Davis W.J."/>
            <person name="Chang Y."/>
            <person name="Letcher P.M."/>
            <person name="Powell M.J."/>
            <person name="Kuo A."/>
            <person name="Labutti K."/>
            <person name="Pangilinan J."/>
            <person name="Andreopoulos W."/>
            <person name="Tritt A."/>
            <person name="Riley R."/>
            <person name="Hundley H."/>
            <person name="Johnson J."/>
            <person name="Lipzen A."/>
            <person name="Barry K."/>
            <person name="Berbee M.L."/>
            <person name="Buchler N.E."/>
            <person name="Grigoriev I.V."/>
            <person name="Spatafora J.W."/>
            <person name="Stajich J.E."/>
            <person name="James T.Y."/>
        </authorList>
    </citation>
    <scope>NUCLEOTIDE SEQUENCE</scope>
    <source>
        <strain evidence="2">AG</strain>
    </source>
</reference>
<dbReference type="EMBL" id="MU620903">
    <property type="protein sequence ID" value="KAI8581871.1"/>
    <property type="molecule type" value="Genomic_DNA"/>
</dbReference>
<dbReference type="GO" id="GO:0032991">
    <property type="term" value="C:protein-containing complex"/>
    <property type="evidence" value="ECO:0007669"/>
    <property type="project" value="UniProtKB-ARBA"/>
</dbReference>
<dbReference type="PANTHER" id="PTHR14030:SF4">
    <property type="entry name" value="BUB1 KINASE, ISOFORM A-RELATED"/>
    <property type="match status" value="1"/>
</dbReference>
<name>A0AAD5EDF7_UMBRA</name>
<evidence type="ECO:0000256" key="1">
    <source>
        <dbReference type="SAM" id="Coils"/>
    </source>
</evidence>
<dbReference type="AlphaFoldDB" id="A0AAD5EDF7"/>
<organism evidence="2 3">
    <name type="scientific">Umbelopsis ramanniana AG</name>
    <dbReference type="NCBI Taxonomy" id="1314678"/>
    <lineage>
        <taxon>Eukaryota</taxon>
        <taxon>Fungi</taxon>
        <taxon>Fungi incertae sedis</taxon>
        <taxon>Mucoromycota</taxon>
        <taxon>Mucoromycotina</taxon>
        <taxon>Umbelopsidomycetes</taxon>
        <taxon>Umbelopsidales</taxon>
        <taxon>Umbelopsidaceae</taxon>
        <taxon>Umbelopsis</taxon>
    </lineage>
</organism>
<dbReference type="RefSeq" id="XP_051446875.1">
    <property type="nucleotide sequence ID" value="XM_051587119.1"/>
</dbReference>
<dbReference type="GO" id="GO:0051754">
    <property type="term" value="P:meiotic sister chromatid cohesion, centromeric"/>
    <property type="evidence" value="ECO:0007669"/>
    <property type="project" value="TreeGrafter"/>
</dbReference>
<dbReference type="InterPro" id="IPR015661">
    <property type="entry name" value="Bub1/Mad3"/>
</dbReference>
<proteinExistence type="predicted"/>
<gene>
    <name evidence="2" type="ORF">K450DRAFT_229647</name>
</gene>
<dbReference type="GO" id="GO:0005634">
    <property type="term" value="C:nucleus"/>
    <property type="evidence" value="ECO:0007669"/>
    <property type="project" value="TreeGrafter"/>
</dbReference>
<comment type="caution">
    <text evidence="2">The sequence shown here is derived from an EMBL/GenBank/DDBJ whole genome shotgun (WGS) entry which is preliminary data.</text>
</comment>
<dbReference type="GO" id="GO:0007094">
    <property type="term" value="P:mitotic spindle assembly checkpoint signaling"/>
    <property type="evidence" value="ECO:0007669"/>
    <property type="project" value="InterPro"/>
</dbReference>
<keyword evidence="3" id="KW-1185">Reference proteome</keyword>
<dbReference type="PANTHER" id="PTHR14030">
    <property type="entry name" value="MITOTIC CHECKPOINT SERINE/THREONINE-PROTEIN KINASE BUB1"/>
    <property type="match status" value="1"/>
</dbReference>
<evidence type="ECO:0000313" key="3">
    <source>
        <dbReference type="Proteomes" id="UP001206595"/>
    </source>
</evidence>
<dbReference type="GO" id="GO:0004672">
    <property type="term" value="F:protein kinase activity"/>
    <property type="evidence" value="ECO:0007669"/>
    <property type="project" value="TreeGrafter"/>
</dbReference>
<accession>A0AAD5EDF7</accession>
<feature type="coiled-coil region" evidence="1">
    <location>
        <begin position="141"/>
        <end position="173"/>
    </location>
</feature>
<protein>
    <recommendedName>
        <fullName evidence="4">Protein kinase domain-containing protein</fullName>
    </recommendedName>
</protein>
<dbReference type="GeneID" id="75912466"/>
<evidence type="ECO:0000313" key="2">
    <source>
        <dbReference type="EMBL" id="KAI8581871.1"/>
    </source>
</evidence>
<dbReference type="Proteomes" id="UP001206595">
    <property type="component" value="Unassembled WGS sequence"/>
</dbReference>
<keyword evidence="1" id="KW-0175">Coiled coil</keyword>
<sequence length="175" mass="20458">MLNFQKPDSQTSGKHASTVYTGCDDEYWALKKIKIIDFGRTLDLNLFPSGQKFIAGWNTNVHDDPPQTLRHGEWEPWILDYWGIAKVIYCLLFGQHMQVVPAGGQWVIKQNLKRGWHTPIWKKTFNILLNPTQNLPMTSLLQELQEEMQTYLIRRDEQSKKKLSNMLTELENVLK</sequence>
<reference evidence="2" key="2">
    <citation type="journal article" date="2022" name="Proc. Natl. Acad. Sci. U.S.A.">
        <title>Diploid-dominant life cycles characterize the early evolution of Fungi.</title>
        <authorList>
            <person name="Amses K.R."/>
            <person name="Simmons D.R."/>
            <person name="Longcore J.E."/>
            <person name="Mondo S.J."/>
            <person name="Seto K."/>
            <person name="Jeronimo G.H."/>
            <person name="Bonds A.E."/>
            <person name="Quandt C.A."/>
            <person name="Davis W.J."/>
            <person name="Chang Y."/>
            <person name="Federici B.A."/>
            <person name="Kuo A."/>
            <person name="LaButti K."/>
            <person name="Pangilinan J."/>
            <person name="Andreopoulos W."/>
            <person name="Tritt A."/>
            <person name="Riley R."/>
            <person name="Hundley H."/>
            <person name="Johnson J."/>
            <person name="Lipzen A."/>
            <person name="Barry K."/>
            <person name="Lang B.F."/>
            <person name="Cuomo C.A."/>
            <person name="Buchler N.E."/>
            <person name="Grigoriev I.V."/>
            <person name="Spatafora J.W."/>
            <person name="Stajich J.E."/>
            <person name="James T.Y."/>
        </authorList>
    </citation>
    <scope>NUCLEOTIDE SEQUENCE</scope>
    <source>
        <strain evidence="2">AG</strain>
    </source>
</reference>
<evidence type="ECO:0008006" key="4">
    <source>
        <dbReference type="Google" id="ProtNLM"/>
    </source>
</evidence>
<dbReference type="Gene3D" id="1.10.510.10">
    <property type="entry name" value="Transferase(Phosphotransferase) domain 1"/>
    <property type="match status" value="1"/>
</dbReference>